<sequence length="99" mass="10610">MKIDRRQDGDAVRVALTGELDLASSDEVRSFIEAALADTRPARVLVDMDGVAFCDSTGIEALIRARAAAVAQGSRLELVNVHGIARTTLEITGVLRLFT</sequence>
<evidence type="ECO:0000313" key="5">
    <source>
        <dbReference type="Proteomes" id="UP000219612"/>
    </source>
</evidence>
<protein>
    <recommendedName>
        <fullName evidence="2">Anti-sigma factor antagonist</fullName>
    </recommendedName>
</protein>
<dbReference type="SUPFAM" id="SSF52091">
    <property type="entry name" value="SpoIIaa-like"/>
    <property type="match status" value="1"/>
</dbReference>
<accession>A0A285KWX9</accession>
<dbReference type="GO" id="GO:0043856">
    <property type="term" value="F:anti-sigma factor antagonist activity"/>
    <property type="evidence" value="ECO:0007669"/>
    <property type="project" value="InterPro"/>
</dbReference>
<dbReference type="Gene3D" id="3.30.750.24">
    <property type="entry name" value="STAS domain"/>
    <property type="match status" value="1"/>
</dbReference>
<evidence type="ECO:0000256" key="1">
    <source>
        <dbReference type="ARBA" id="ARBA00009013"/>
    </source>
</evidence>
<dbReference type="NCBIfam" id="TIGR00377">
    <property type="entry name" value="ant_ant_sig"/>
    <property type="match status" value="1"/>
</dbReference>
<proteinExistence type="inferred from homology"/>
<evidence type="ECO:0000259" key="3">
    <source>
        <dbReference type="PROSITE" id="PS50801"/>
    </source>
</evidence>
<dbReference type="PANTHER" id="PTHR33495:SF2">
    <property type="entry name" value="ANTI-SIGMA FACTOR ANTAGONIST TM_1081-RELATED"/>
    <property type="match status" value="1"/>
</dbReference>
<dbReference type="InterPro" id="IPR002645">
    <property type="entry name" value="STAS_dom"/>
</dbReference>
<comment type="similarity">
    <text evidence="1 2">Belongs to the anti-sigma-factor antagonist family.</text>
</comment>
<dbReference type="PROSITE" id="PS50801">
    <property type="entry name" value="STAS"/>
    <property type="match status" value="1"/>
</dbReference>
<dbReference type="PANTHER" id="PTHR33495">
    <property type="entry name" value="ANTI-SIGMA FACTOR ANTAGONIST TM_1081-RELATED-RELATED"/>
    <property type="match status" value="1"/>
</dbReference>
<dbReference type="InterPro" id="IPR036513">
    <property type="entry name" value="STAS_dom_sf"/>
</dbReference>
<evidence type="ECO:0000313" key="4">
    <source>
        <dbReference type="EMBL" id="SNY75711.1"/>
    </source>
</evidence>
<dbReference type="RefSeq" id="WP_179855721.1">
    <property type="nucleotide sequence ID" value="NZ_OBDY01000059.1"/>
</dbReference>
<organism evidence="4 5">
    <name type="scientific">Paractinoplanes atraurantiacus</name>
    <dbReference type="NCBI Taxonomy" id="1036182"/>
    <lineage>
        <taxon>Bacteria</taxon>
        <taxon>Bacillati</taxon>
        <taxon>Actinomycetota</taxon>
        <taxon>Actinomycetes</taxon>
        <taxon>Micromonosporales</taxon>
        <taxon>Micromonosporaceae</taxon>
        <taxon>Paractinoplanes</taxon>
    </lineage>
</organism>
<dbReference type="Proteomes" id="UP000219612">
    <property type="component" value="Unassembled WGS sequence"/>
</dbReference>
<feature type="domain" description="STAS" evidence="3">
    <location>
        <begin position="1"/>
        <end position="99"/>
    </location>
</feature>
<keyword evidence="5" id="KW-1185">Reference proteome</keyword>
<dbReference type="InterPro" id="IPR003658">
    <property type="entry name" value="Anti-sigma_ant"/>
</dbReference>
<dbReference type="EMBL" id="OBDY01000059">
    <property type="protein sequence ID" value="SNY75711.1"/>
    <property type="molecule type" value="Genomic_DNA"/>
</dbReference>
<dbReference type="Pfam" id="PF01740">
    <property type="entry name" value="STAS"/>
    <property type="match status" value="1"/>
</dbReference>
<reference evidence="5" key="1">
    <citation type="submission" date="2017-09" db="EMBL/GenBank/DDBJ databases">
        <authorList>
            <person name="Varghese N."/>
            <person name="Submissions S."/>
        </authorList>
    </citation>
    <scope>NUCLEOTIDE SEQUENCE [LARGE SCALE GENOMIC DNA]</scope>
    <source>
        <strain evidence="5">CGMCC 4.6857</strain>
    </source>
</reference>
<name>A0A285KWX9_9ACTN</name>
<gene>
    <name evidence="4" type="ORF">SAMN05421748_1592</name>
</gene>
<dbReference type="CDD" id="cd07043">
    <property type="entry name" value="STAS_anti-anti-sigma_factors"/>
    <property type="match status" value="1"/>
</dbReference>
<dbReference type="AlphaFoldDB" id="A0A285KWX9"/>
<evidence type="ECO:0000256" key="2">
    <source>
        <dbReference type="RuleBase" id="RU003749"/>
    </source>
</evidence>